<protein>
    <submittedName>
        <fullName evidence="1">Iron-only hydrogenase system regulator</fullName>
    </submittedName>
</protein>
<gene>
    <name evidence="1" type="ORF">E7215_16265</name>
</gene>
<name>A0A927WB95_9CLOT</name>
<dbReference type="InterPro" id="IPR045865">
    <property type="entry name" value="ACT-like_dom_sf"/>
</dbReference>
<dbReference type="Gene3D" id="3.30.70.1150">
    <property type="entry name" value="ACT-like. Chain A, domain 2"/>
    <property type="match status" value="1"/>
</dbReference>
<sequence length="81" mass="8916">METRIALIGIIVEDTTATEKLNNILHDYGQYIVGRMGVPYRDKEVCVISVIIDATNDIISSLSGKLGMLDGITVKTIYSKK</sequence>
<dbReference type="Pfam" id="PF21699">
    <property type="entry name" value="TM1266-like"/>
    <property type="match status" value="1"/>
</dbReference>
<dbReference type="InterPro" id="IPR027271">
    <property type="entry name" value="Acetolactate_synth/TF_NikR_C"/>
</dbReference>
<evidence type="ECO:0000313" key="1">
    <source>
        <dbReference type="EMBL" id="MBE6061696.1"/>
    </source>
</evidence>
<evidence type="ECO:0000313" key="2">
    <source>
        <dbReference type="Proteomes" id="UP000768462"/>
    </source>
</evidence>
<organism evidence="1 2">
    <name type="scientific">Clostridium sulfidigenes</name>
    <dbReference type="NCBI Taxonomy" id="318464"/>
    <lineage>
        <taxon>Bacteria</taxon>
        <taxon>Bacillati</taxon>
        <taxon>Bacillota</taxon>
        <taxon>Clostridia</taxon>
        <taxon>Eubacteriales</taxon>
        <taxon>Clostridiaceae</taxon>
        <taxon>Clostridium</taxon>
    </lineage>
</organism>
<reference evidence="1" key="1">
    <citation type="submission" date="2019-04" db="EMBL/GenBank/DDBJ databases">
        <title>Evolution of Biomass-Degrading Anaerobic Consortia Revealed by Metagenomics.</title>
        <authorList>
            <person name="Peng X."/>
        </authorList>
    </citation>
    <scope>NUCLEOTIDE SEQUENCE</scope>
    <source>
        <strain evidence="1">SIG254</strain>
    </source>
</reference>
<dbReference type="AlphaFoldDB" id="A0A927WB95"/>
<comment type="caution">
    <text evidence="1">The sequence shown here is derived from an EMBL/GenBank/DDBJ whole genome shotgun (WGS) entry which is preliminary data.</text>
</comment>
<dbReference type="InterPro" id="IPR023860">
    <property type="entry name" value="FeFe-hyd_TM1266"/>
</dbReference>
<dbReference type="Proteomes" id="UP000768462">
    <property type="component" value="Unassembled WGS sequence"/>
</dbReference>
<accession>A0A927WB95</accession>
<dbReference type="SUPFAM" id="SSF55021">
    <property type="entry name" value="ACT-like"/>
    <property type="match status" value="1"/>
</dbReference>
<dbReference type="EMBL" id="SVCM01000192">
    <property type="protein sequence ID" value="MBE6061696.1"/>
    <property type="molecule type" value="Genomic_DNA"/>
</dbReference>
<dbReference type="NCBIfam" id="TIGR03959">
    <property type="entry name" value="hyd_TM1266"/>
    <property type="match status" value="1"/>
</dbReference>
<proteinExistence type="predicted"/>